<gene>
    <name evidence="2" type="ORF">R5W23_000847</name>
</gene>
<evidence type="ECO:0000313" key="2">
    <source>
        <dbReference type="EMBL" id="MDY3558126.1"/>
    </source>
</evidence>
<feature type="compositionally biased region" description="Polar residues" evidence="1">
    <location>
        <begin position="103"/>
        <end position="117"/>
    </location>
</feature>
<evidence type="ECO:0008006" key="4">
    <source>
        <dbReference type="Google" id="ProtNLM"/>
    </source>
</evidence>
<organism evidence="2 3">
    <name type="scientific">Gemmata algarum</name>
    <dbReference type="NCBI Taxonomy" id="2975278"/>
    <lineage>
        <taxon>Bacteria</taxon>
        <taxon>Pseudomonadati</taxon>
        <taxon>Planctomycetota</taxon>
        <taxon>Planctomycetia</taxon>
        <taxon>Gemmatales</taxon>
        <taxon>Gemmataceae</taxon>
        <taxon>Gemmata</taxon>
    </lineage>
</organism>
<dbReference type="EMBL" id="JAXBLV010000013">
    <property type="protein sequence ID" value="MDY3558126.1"/>
    <property type="molecule type" value="Genomic_DNA"/>
</dbReference>
<reference evidence="3" key="1">
    <citation type="journal article" date="2023" name="Mar. Drugs">
        <title>Gemmata algarum, a Novel Planctomycete Isolated from an Algal Mat, Displays Antimicrobial Activity.</title>
        <authorList>
            <person name="Kumar G."/>
            <person name="Kallscheuer N."/>
            <person name="Kashif M."/>
            <person name="Ahamad S."/>
            <person name="Jagadeeshwari U."/>
            <person name="Pannikurungottu S."/>
            <person name="Haufschild T."/>
            <person name="Kabuu M."/>
            <person name="Sasikala C."/>
            <person name="Jogler C."/>
            <person name="Ramana C."/>
        </authorList>
    </citation>
    <scope>NUCLEOTIDE SEQUENCE [LARGE SCALE GENOMIC DNA]</scope>
    <source>
        <strain evidence="3">JC673</strain>
    </source>
</reference>
<accession>A0ABU5ES07</accession>
<dbReference type="RefSeq" id="WP_320685095.1">
    <property type="nucleotide sequence ID" value="NZ_JAXBLV010000013.1"/>
</dbReference>
<dbReference type="Proteomes" id="UP001272242">
    <property type="component" value="Unassembled WGS sequence"/>
</dbReference>
<name>A0ABU5ES07_9BACT</name>
<proteinExistence type="predicted"/>
<evidence type="ECO:0000256" key="1">
    <source>
        <dbReference type="SAM" id="MobiDB-lite"/>
    </source>
</evidence>
<feature type="region of interest" description="Disordered" evidence="1">
    <location>
        <begin position="93"/>
        <end position="133"/>
    </location>
</feature>
<evidence type="ECO:0000313" key="3">
    <source>
        <dbReference type="Proteomes" id="UP001272242"/>
    </source>
</evidence>
<sequence length="320" mass="34356">MAVTKIIPRWQDRGAETDEKGVQTLTRGWIVETNDDLTSEQVVIDSVVLVYPTAALYAPHPHWPPAVCRKLRAKPHEGPRNWLVTADYSSAPFAANGDGTGGSNPTSPSAGQSNSAPANERAPTITVGRKEVSKPLEKDAVTGARVLNTLGDPFDPPAEVFRSNHVITAKFFRSPEQLDWANRSKWMDSVNQATVTILGRPYTAATLRCTEYSLDTVWETGPSGMTFLFAITVQAEFNPDGWQPKILNTGRRRKGATSGDPPVAIVDANGQPVTDPVPLDAAGVPVAPGGAYHYVEPKGYVEKQWNGTGGTWTGAGGILA</sequence>
<protein>
    <recommendedName>
        <fullName evidence="4">Minor tail protein</fullName>
    </recommendedName>
</protein>
<keyword evidence="3" id="KW-1185">Reference proteome</keyword>
<comment type="caution">
    <text evidence="2">The sequence shown here is derived from an EMBL/GenBank/DDBJ whole genome shotgun (WGS) entry which is preliminary data.</text>
</comment>